<dbReference type="EMBL" id="MHIB01000016">
    <property type="protein sequence ID" value="OGY44446.1"/>
    <property type="molecule type" value="Genomic_DNA"/>
</dbReference>
<gene>
    <name evidence="2" type="ORF">A2729_02165</name>
</gene>
<feature type="chain" id="PRO_5009581410" evidence="1">
    <location>
        <begin position="25"/>
        <end position="448"/>
    </location>
</feature>
<dbReference type="AlphaFoldDB" id="A0A1G1XXX6"/>
<evidence type="ECO:0000313" key="3">
    <source>
        <dbReference type="Proteomes" id="UP000178930"/>
    </source>
</evidence>
<dbReference type="Proteomes" id="UP000178930">
    <property type="component" value="Unassembled WGS sequence"/>
</dbReference>
<protein>
    <submittedName>
        <fullName evidence="2">Uncharacterized protein</fullName>
    </submittedName>
</protein>
<reference evidence="2 3" key="1">
    <citation type="journal article" date="2016" name="Nat. Commun.">
        <title>Thousands of microbial genomes shed light on interconnected biogeochemical processes in an aquifer system.</title>
        <authorList>
            <person name="Anantharaman K."/>
            <person name="Brown C.T."/>
            <person name="Hug L.A."/>
            <person name="Sharon I."/>
            <person name="Castelle C.J."/>
            <person name="Probst A.J."/>
            <person name="Thomas B.C."/>
            <person name="Singh A."/>
            <person name="Wilkins M.J."/>
            <person name="Karaoz U."/>
            <person name="Brodie E.L."/>
            <person name="Williams K.H."/>
            <person name="Hubbard S.S."/>
            <person name="Banfield J.F."/>
        </authorList>
    </citation>
    <scope>NUCLEOTIDE SEQUENCE [LARGE SCALE GENOMIC DNA]</scope>
</reference>
<comment type="caution">
    <text evidence="2">The sequence shown here is derived from an EMBL/GenBank/DDBJ whole genome shotgun (WGS) entry which is preliminary data.</text>
</comment>
<dbReference type="STRING" id="1797532.A2729_02165"/>
<evidence type="ECO:0000256" key="1">
    <source>
        <dbReference type="SAM" id="SignalP"/>
    </source>
</evidence>
<accession>A0A1G1XXX6</accession>
<proteinExistence type="predicted"/>
<organism evidence="2 3">
    <name type="scientific">Candidatus Buchananbacteria bacterium RIFCSPHIGHO2_01_FULL_39_14</name>
    <dbReference type="NCBI Taxonomy" id="1797532"/>
    <lineage>
        <taxon>Bacteria</taxon>
        <taxon>Candidatus Buchananiibacteriota</taxon>
    </lineage>
</organism>
<feature type="signal peptide" evidence="1">
    <location>
        <begin position="1"/>
        <end position="24"/>
    </location>
</feature>
<evidence type="ECO:0000313" key="2">
    <source>
        <dbReference type="EMBL" id="OGY44446.1"/>
    </source>
</evidence>
<keyword evidence="1" id="KW-0732">Signal</keyword>
<name>A0A1G1XXX6_9BACT</name>
<sequence length="448" mass="51178">MRKIFKFVATSYLLFAISYLPVSAANYFFNPHFILTNEELTDYHSLSLSEIQYFLENKNSVLAKLILPDYQGVNKKAAEIIWQAAQESQINPRVLLATLQKEQSLITDLDPSQNQLDKAMGYRCPDDGVCSPKTLSFGKQVDGAAWQFRQYLNQPNLWTYQAGQQYEIDGYQITPVNQATAGFYNYTPHYSGNKRFYQLYQEYFGRNYPDGSLLKANDSPAVWLIESGTRRLITSWGILISRFDPKKILVVPRLDLEKYETAPEIKFHNYSLLKTPEGKIYLLVDTTLRYITSPEVFQRLGFNSDEVLEASIADLSGYTYGQEITSDSLYPTGALLQNKLSGGVYYVESGVKQPIYSREIMAVNFKNKILTQVSAEELGKYPDGEPVKFKDGELIKADNNNKVYVISDGNRRWIKTETAFVKFGYKWDNIVMTSKQAVDVHLLGEDLE</sequence>